<dbReference type="STRING" id="1754190.A0A1Y1Z9G9"/>
<comment type="caution">
    <text evidence="6">The sequence shown here is derived from an EMBL/GenBank/DDBJ whole genome shotgun (WGS) entry which is preliminary data.</text>
</comment>
<dbReference type="EMBL" id="MCOG01000435">
    <property type="protein sequence ID" value="ORY06923.1"/>
    <property type="molecule type" value="Genomic_DNA"/>
</dbReference>
<dbReference type="PROSITE" id="PS50865">
    <property type="entry name" value="ZF_MYND_2"/>
    <property type="match status" value="1"/>
</dbReference>
<evidence type="ECO:0000313" key="7">
    <source>
        <dbReference type="Proteomes" id="UP000193920"/>
    </source>
</evidence>
<gene>
    <name evidence="6" type="ORF">LY90DRAFT_392927</name>
</gene>
<dbReference type="GO" id="GO:0005634">
    <property type="term" value="C:nucleus"/>
    <property type="evidence" value="ECO:0007669"/>
    <property type="project" value="TreeGrafter"/>
</dbReference>
<dbReference type="PANTHER" id="PTHR12298">
    <property type="entry name" value="PCDC2 PROGRAMMED CELL DEATH PROTEIN 2 -RELATED"/>
    <property type="match status" value="1"/>
</dbReference>
<proteinExistence type="predicted"/>
<dbReference type="InterPro" id="IPR007320">
    <property type="entry name" value="PDCD2_C"/>
</dbReference>
<dbReference type="Pfam" id="PF04194">
    <property type="entry name" value="PDCD2_C"/>
    <property type="match status" value="1"/>
</dbReference>
<feature type="domain" description="MYND-type" evidence="5">
    <location>
        <begin position="130"/>
        <end position="168"/>
    </location>
</feature>
<protein>
    <recommendedName>
        <fullName evidence="5">MYND-type domain-containing protein</fullName>
    </recommendedName>
</protein>
<keyword evidence="3" id="KW-0862">Zinc</keyword>
<evidence type="ECO:0000256" key="4">
    <source>
        <dbReference type="PROSITE-ProRule" id="PRU00134"/>
    </source>
</evidence>
<keyword evidence="1" id="KW-0479">Metal-binding</keyword>
<keyword evidence="2 4" id="KW-0863">Zinc-finger</keyword>
<dbReference type="GO" id="GO:0008270">
    <property type="term" value="F:zinc ion binding"/>
    <property type="evidence" value="ECO:0007669"/>
    <property type="project" value="UniProtKB-KW"/>
</dbReference>
<accession>A0A1Y1Z9G9</accession>
<name>A0A1Y1Z9G9_9FUNG</name>
<dbReference type="InterPro" id="IPR002893">
    <property type="entry name" value="Znf_MYND"/>
</dbReference>
<keyword evidence="7" id="KW-1185">Reference proteome</keyword>
<reference evidence="6 7" key="1">
    <citation type="submission" date="2016-08" db="EMBL/GenBank/DDBJ databases">
        <title>A Parts List for Fungal Cellulosomes Revealed by Comparative Genomics.</title>
        <authorList>
            <consortium name="DOE Joint Genome Institute"/>
            <person name="Haitjema C.H."/>
            <person name="Gilmore S.P."/>
            <person name="Henske J.K."/>
            <person name="Solomon K.V."/>
            <person name="De Groot R."/>
            <person name="Kuo A."/>
            <person name="Mondo S.J."/>
            <person name="Salamov A.A."/>
            <person name="Labutti K."/>
            <person name="Zhao Z."/>
            <person name="Chiniquy J."/>
            <person name="Barry K."/>
            <person name="Brewer H.M."/>
            <person name="Purvine S.O."/>
            <person name="Wright A.T."/>
            <person name="Boxma B."/>
            <person name="Van Alen T."/>
            <person name="Hackstein J.H."/>
            <person name="Baker S.E."/>
            <person name="Grigoriev I.V."/>
            <person name="O'Malley M.A."/>
        </authorList>
    </citation>
    <scope>NUCLEOTIDE SEQUENCE [LARGE SCALE GENOMIC DNA]</scope>
    <source>
        <strain evidence="6 7">G1</strain>
    </source>
</reference>
<evidence type="ECO:0000313" key="6">
    <source>
        <dbReference type="EMBL" id="ORY06923.1"/>
    </source>
</evidence>
<dbReference type="AlphaFoldDB" id="A0A1Y1Z9G9"/>
<evidence type="ECO:0000256" key="2">
    <source>
        <dbReference type="ARBA" id="ARBA00022771"/>
    </source>
</evidence>
<dbReference type="PANTHER" id="PTHR12298:SF4">
    <property type="entry name" value="PROGRAMMED CELL DEATH PROTEIN 2"/>
    <property type="match status" value="1"/>
</dbReference>
<organism evidence="6 7">
    <name type="scientific">Neocallimastix californiae</name>
    <dbReference type="NCBI Taxonomy" id="1754190"/>
    <lineage>
        <taxon>Eukaryota</taxon>
        <taxon>Fungi</taxon>
        <taxon>Fungi incertae sedis</taxon>
        <taxon>Chytridiomycota</taxon>
        <taxon>Chytridiomycota incertae sedis</taxon>
        <taxon>Neocallimastigomycetes</taxon>
        <taxon>Neocallimastigales</taxon>
        <taxon>Neocallimastigaceae</taxon>
        <taxon>Neocallimastix</taxon>
    </lineage>
</organism>
<dbReference type="OrthoDB" id="443682at2759"/>
<dbReference type="SUPFAM" id="SSF144232">
    <property type="entry name" value="HIT/MYND zinc finger-like"/>
    <property type="match status" value="1"/>
</dbReference>
<sequence>MATGIQLGFVSKPDRPFLPDINDFPSKIGGKPVWLNPEYPLDVEEVRCGICNKPMVLLLQIYAPEDVPAEAYHRCVYLFCCKDGKCHKQSQEKSFKVYRSQLPKINKYYPESQKLPAGQYPKDVKVAPLCKVSGFLGSKQCSKCKSENYSCRDCQIFHWNNAYHKRICCNTNEKESLILMQLETKALESYLFPEYELVSEEEPPSDILKENEKYDISKFSNAIDPKILKDFNVNEEDCEDTEVDVDKAFLKFEKRIAREPSQILRYARLHYNQEDAEPLWVCQDNKPTEIKNCPYCGEKCTFEFQIMPQLLNYLNLDNKNPDSLDWGTVAVYTCNANCQPKDKHYMEGYVYHQYFSNDGLNKRFKAIDIKQKIESGALTKEEIERIMKIKKEKDAAKTNN</sequence>
<dbReference type="Proteomes" id="UP000193920">
    <property type="component" value="Unassembled WGS sequence"/>
</dbReference>
<evidence type="ECO:0000256" key="1">
    <source>
        <dbReference type="ARBA" id="ARBA00022723"/>
    </source>
</evidence>
<evidence type="ECO:0000256" key="3">
    <source>
        <dbReference type="ARBA" id="ARBA00022833"/>
    </source>
</evidence>
<evidence type="ECO:0000259" key="5">
    <source>
        <dbReference type="PROSITE" id="PS50865"/>
    </source>
</evidence>
<dbReference type="Gene3D" id="6.10.140.2220">
    <property type="match status" value="1"/>
</dbReference>
<dbReference type="GO" id="GO:0005737">
    <property type="term" value="C:cytoplasm"/>
    <property type="evidence" value="ECO:0007669"/>
    <property type="project" value="InterPro"/>
</dbReference>